<feature type="compositionally biased region" description="Basic and acidic residues" evidence="4">
    <location>
        <begin position="973"/>
        <end position="983"/>
    </location>
</feature>
<evidence type="ECO:0000256" key="1">
    <source>
        <dbReference type="ARBA" id="ARBA00023018"/>
    </source>
</evidence>
<dbReference type="GeneID" id="106163926"/>
<dbReference type="GO" id="GO:0044325">
    <property type="term" value="F:transmembrane transporter binding"/>
    <property type="evidence" value="ECO:0007669"/>
    <property type="project" value="TreeGrafter"/>
</dbReference>
<dbReference type="SUPFAM" id="SSF57903">
    <property type="entry name" value="FYVE/PHD zinc finger"/>
    <property type="match status" value="1"/>
</dbReference>
<evidence type="ECO:0000259" key="6">
    <source>
        <dbReference type="PROSITE" id="PS50106"/>
    </source>
</evidence>
<dbReference type="CDD" id="cd06714">
    <property type="entry name" value="PDZ_RIM-like"/>
    <property type="match status" value="1"/>
</dbReference>
<feature type="region of interest" description="Disordered" evidence="4">
    <location>
        <begin position="895"/>
        <end position="986"/>
    </location>
</feature>
<dbReference type="PROSITE" id="PS51352">
    <property type="entry name" value="THIOREDOXIN_2"/>
    <property type="match status" value="1"/>
</dbReference>
<gene>
    <name evidence="10" type="primary">LOC106163926</name>
</gene>
<feature type="compositionally biased region" description="Polar residues" evidence="4">
    <location>
        <begin position="190"/>
        <end position="200"/>
    </location>
</feature>
<sequence length="1279" mass="144904">MFQGLLRKVVKKGSTVPEQPEEVARIPGAPPSPALSHLNRDEMEKLTEVFRRQEEMEKLEQKNIKKLMSELEAFEKSVKELAASKSGSKALDMRLCKLCYKTKFADGIGRICQHCQKRVCSKCRQYLKPTWNTKKHKFTKGRWVCNLCSIKWEVMCKTGLWYHGPETIGNKPAGAFFGKLQREWCLSVTDGDSQMDSDSSVCRRGRNNESAVTDSEMHTCNQTPNEQHRRRSTPNDGESRDRRRRLQRQSNRTAVVAPTESYSDSDTGQDRDRLRTRRRMTLDSYGRLNNDARSKIRTHFEPSDNSDSDTLEQNCRFRKKEGSHANGEFTINVLDNVRKKLEANVRPSSDSETGHTQSHVLPRKRVSSIANGELIFNEWNKARHNLRIGEKHNTEAGVKHRRRLLGVASDEDEEFRGIESNHRDSVRNDVGEVRNNGGQRQALLLHLQSPITAEVDGDVFSKMSSFHVDVRNSIRHSSGRQESRSTESTTQASLSHPRTMAKVAPFSREVPHGAKEGERGRRQLPTLNIIPNIDVSLMGEVLQVTLQRSSEEAICSNFGFGVRVVGGKISENGILYAYIARIVAGSPADVEGNVSVGDAVLEWNNQSLINLTFEATQQIIHSSYVQESVHLLISRVQKRASLLHSRKTLQLSDHGKGDRFSDINDYDSNRRHTDHFQFEVRATESRKHRLLPPTPVDSVRPSTSATGRLEVQVRYEMASVKVTVRQASGLKRETNESGQLDLPNPYVKVSLLPGRWQYPVHRTETLTVNAAPVWNKMFVYYDITEEELHTKSLEFTLWDYHPKENNTFMGEVVLDLNAVNLDGLAQWYNLTPHDENNGQLMQPTPKKSDQKGESEPAEDIQTPVPPMPAHERAKSLLKTHHRGSGTLKRFLQRHLTRSSLTSPTSSLRSSVQGRDLHLSDSELSDHTQTTSQDYTALRDNSDISQLPCNSESISSTPVCNTVPNTPDCNNITESRKNSEKSDLSESDVDNYFSDFKERHAPKSQVTVDPGLGPGQVQLPADRLGQGAVKLRFTVTKGNLEVDIFCAKGLPVNNNEIPDTYVKTYLRQGQKRFQKRKTRIVRKSLDPVYKEKINYLARDVHGRHLQFYAPWCGHCKKLEPIFTEVGLALRHTGIRVAKLDGTAYSSVMHAFEVRGFPTIKFIKGDKNYTFTGDRTKEDIVQFAKKADGPGVRFLSSLGKFREAKSEHKDEDTVFFVYVGNQDPQVSALLSAYKQIAQERKVQTYFYAGEIRILPEEIKASLKAESTVIVFKDDVYEEYEG</sequence>
<feature type="domain" description="RabBD" evidence="7">
    <location>
        <begin position="32"/>
        <end position="165"/>
    </location>
</feature>
<evidence type="ECO:0000256" key="2">
    <source>
        <dbReference type="ARBA" id="ARBA00034103"/>
    </source>
</evidence>
<dbReference type="Proteomes" id="UP000085678">
    <property type="component" value="Unplaced"/>
</dbReference>
<dbReference type="GO" id="GO:0050806">
    <property type="term" value="P:positive regulation of synaptic transmission"/>
    <property type="evidence" value="ECO:0007669"/>
    <property type="project" value="TreeGrafter"/>
</dbReference>
<feature type="domain" description="C2" evidence="5">
    <location>
        <begin position="1012"/>
        <end position="1142"/>
    </location>
</feature>
<feature type="compositionally biased region" description="Low complexity" evidence="4">
    <location>
        <begin position="897"/>
        <end position="910"/>
    </location>
</feature>
<feature type="coiled-coil region" evidence="3">
    <location>
        <begin position="57"/>
        <end position="84"/>
    </location>
</feature>
<dbReference type="Gene3D" id="2.30.42.10">
    <property type="match status" value="1"/>
</dbReference>
<dbReference type="OrthoDB" id="10059918at2759"/>
<dbReference type="GO" id="GO:0031267">
    <property type="term" value="F:small GTPase binding"/>
    <property type="evidence" value="ECO:0007669"/>
    <property type="project" value="InterPro"/>
</dbReference>
<feature type="compositionally biased region" description="Basic and acidic residues" evidence="4">
    <location>
        <begin position="914"/>
        <end position="925"/>
    </location>
</feature>
<dbReference type="InterPro" id="IPR039032">
    <property type="entry name" value="Rim-like"/>
</dbReference>
<dbReference type="InterPro" id="IPR036034">
    <property type="entry name" value="PDZ_sf"/>
</dbReference>
<feature type="region of interest" description="Disordered" evidence="4">
    <location>
        <begin position="830"/>
        <end position="873"/>
    </location>
</feature>
<dbReference type="InterPro" id="IPR041282">
    <property type="entry name" value="FYVE_2"/>
</dbReference>
<dbReference type="PROSITE" id="PS50004">
    <property type="entry name" value="C2"/>
    <property type="match status" value="2"/>
</dbReference>
<evidence type="ECO:0000256" key="3">
    <source>
        <dbReference type="SAM" id="Coils"/>
    </source>
</evidence>
<accession>A0A1S3IHX9</accession>
<dbReference type="InterPro" id="IPR035892">
    <property type="entry name" value="C2_domain_sf"/>
</dbReference>
<dbReference type="GO" id="GO:0048167">
    <property type="term" value="P:regulation of synaptic plasticity"/>
    <property type="evidence" value="ECO:0007669"/>
    <property type="project" value="TreeGrafter"/>
</dbReference>
<proteinExistence type="predicted"/>
<feature type="region of interest" description="Disordered" evidence="4">
    <location>
        <begin position="472"/>
        <end position="501"/>
    </location>
</feature>
<evidence type="ECO:0000259" key="8">
    <source>
        <dbReference type="PROSITE" id="PS51352"/>
    </source>
</evidence>
<dbReference type="InterPro" id="IPR000008">
    <property type="entry name" value="C2_dom"/>
</dbReference>
<dbReference type="PROSITE" id="PS50916">
    <property type="entry name" value="RABBD"/>
    <property type="match status" value="1"/>
</dbReference>
<dbReference type="Gene3D" id="3.30.40.10">
    <property type="entry name" value="Zinc/RING finger domain, C3HC4 (zinc finger)"/>
    <property type="match status" value="1"/>
</dbReference>
<feature type="domain" description="Thioredoxin" evidence="8">
    <location>
        <begin position="1050"/>
        <end position="1187"/>
    </location>
</feature>
<keyword evidence="1" id="KW-0770">Synapse</keyword>
<dbReference type="Pfam" id="PF00595">
    <property type="entry name" value="PDZ"/>
    <property type="match status" value="1"/>
</dbReference>
<evidence type="ECO:0000259" key="7">
    <source>
        <dbReference type="PROSITE" id="PS50916"/>
    </source>
</evidence>
<dbReference type="GO" id="GO:0006886">
    <property type="term" value="P:intracellular protein transport"/>
    <property type="evidence" value="ECO:0007669"/>
    <property type="project" value="InterPro"/>
</dbReference>
<feature type="domain" description="PDZ" evidence="6">
    <location>
        <begin position="543"/>
        <end position="623"/>
    </location>
</feature>
<dbReference type="InParanoid" id="A0A1S3IHX9"/>
<dbReference type="Gene3D" id="2.60.40.150">
    <property type="entry name" value="C2 domain"/>
    <property type="match status" value="2"/>
</dbReference>
<dbReference type="InterPro" id="IPR036249">
    <property type="entry name" value="Thioredoxin-like_sf"/>
</dbReference>
<dbReference type="PANTHER" id="PTHR12157">
    <property type="entry name" value="REGULATING SYNAPTIC MEMBRANE EXOCYTOSIS PROTEIN"/>
    <property type="match status" value="1"/>
</dbReference>
<dbReference type="SUPFAM" id="SSF50156">
    <property type="entry name" value="PDZ domain-like"/>
    <property type="match status" value="1"/>
</dbReference>
<dbReference type="GO" id="GO:0048788">
    <property type="term" value="C:cytoskeleton of presynaptic active zone"/>
    <property type="evidence" value="ECO:0007669"/>
    <property type="project" value="TreeGrafter"/>
</dbReference>
<name>A0A1S3IHX9_LINAN</name>
<evidence type="ECO:0000313" key="9">
    <source>
        <dbReference type="Proteomes" id="UP000085678"/>
    </source>
</evidence>
<keyword evidence="9" id="KW-1185">Reference proteome</keyword>
<feature type="compositionally biased region" description="Polar residues" evidence="4">
    <location>
        <begin position="942"/>
        <end position="972"/>
    </location>
</feature>
<dbReference type="Pfam" id="PF00085">
    <property type="entry name" value="Thioredoxin"/>
    <property type="match status" value="1"/>
</dbReference>
<dbReference type="GO" id="GO:0042391">
    <property type="term" value="P:regulation of membrane potential"/>
    <property type="evidence" value="ECO:0007669"/>
    <property type="project" value="TreeGrafter"/>
</dbReference>
<reference evidence="10" key="1">
    <citation type="submission" date="2025-08" db="UniProtKB">
        <authorList>
            <consortium name="RefSeq"/>
        </authorList>
    </citation>
    <scope>IDENTIFICATION</scope>
    <source>
        <tissue evidence="10">Gonads</tissue>
    </source>
</reference>
<dbReference type="STRING" id="7574.A0A1S3IHX9"/>
<dbReference type="SUPFAM" id="SSF52833">
    <property type="entry name" value="Thioredoxin-like"/>
    <property type="match status" value="1"/>
</dbReference>
<dbReference type="PANTHER" id="PTHR12157:SF21">
    <property type="entry name" value="RAB3 INTERACTING MOLECULE, ISOFORM F"/>
    <property type="match status" value="1"/>
</dbReference>
<comment type="subcellular location">
    <subcellularLocation>
        <location evidence="2">Synapse</location>
    </subcellularLocation>
</comment>
<evidence type="ECO:0000256" key="4">
    <source>
        <dbReference type="SAM" id="MobiDB-lite"/>
    </source>
</evidence>
<dbReference type="GO" id="GO:0042734">
    <property type="term" value="C:presynaptic membrane"/>
    <property type="evidence" value="ECO:0007669"/>
    <property type="project" value="TreeGrafter"/>
</dbReference>
<dbReference type="InterPro" id="IPR001478">
    <property type="entry name" value="PDZ"/>
</dbReference>
<dbReference type="PROSITE" id="PS50106">
    <property type="entry name" value="PDZ"/>
    <property type="match status" value="1"/>
</dbReference>
<dbReference type="GO" id="GO:0048791">
    <property type="term" value="P:calcium ion-regulated exocytosis of neurotransmitter"/>
    <property type="evidence" value="ECO:0007669"/>
    <property type="project" value="TreeGrafter"/>
</dbReference>
<dbReference type="KEGG" id="lak:106163926"/>
<feature type="compositionally biased region" description="Polar residues" evidence="4">
    <location>
        <begin position="208"/>
        <end position="225"/>
    </location>
</feature>
<dbReference type="AlphaFoldDB" id="A0A1S3IHX9"/>
<dbReference type="RefSeq" id="XP_013397099.2">
    <property type="nucleotide sequence ID" value="XM_013541645.2"/>
</dbReference>
<dbReference type="SUPFAM" id="SSF49562">
    <property type="entry name" value="C2 domain (Calcium/lipid-binding domain, CaLB)"/>
    <property type="match status" value="2"/>
</dbReference>
<keyword evidence="3" id="KW-0175">Coiled coil</keyword>
<evidence type="ECO:0000259" key="5">
    <source>
        <dbReference type="PROSITE" id="PS50004"/>
    </source>
</evidence>
<feature type="compositionally biased region" description="Basic and acidic residues" evidence="4">
    <location>
        <begin position="290"/>
        <end position="302"/>
    </location>
</feature>
<dbReference type="Pfam" id="PF00168">
    <property type="entry name" value="C2"/>
    <property type="match status" value="1"/>
</dbReference>
<feature type="region of interest" description="Disordered" evidence="4">
    <location>
        <begin position="190"/>
        <end position="311"/>
    </location>
</feature>
<feature type="compositionally biased region" description="Polar residues" evidence="4">
    <location>
        <begin position="486"/>
        <end position="496"/>
    </location>
</feature>
<dbReference type="SMART" id="SM00228">
    <property type="entry name" value="PDZ"/>
    <property type="match status" value="1"/>
</dbReference>
<dbReference type="InterPro" id="IPR011011">
    <property type="entry name" value="Znf_FYVE_PHD"/>
</dbReference>
<feature type="domain" description="C2" evidence="5">
    <location>
        <begin position="705"/>
        <end position="828"/>
    </location>
</feature>
<dbReference type="InterPro" id="IPR013766">
    <property type="entry name" value="Thioredoxin_domain"/>
</dbReference>
<feature type="region of interest" description="Disordered" evidence="4">
    <location>
        <begin position="16"/>
        <end position="37"/>
    </location>
</feature>
<dbReference type="Gene3D" id="3.40.30.10">
    <property type="entry name" value="Glutaredoxin"/>
    <property type="match status" value="1"/>
</dbReference>
<dbReference type="Pfam" id="PF02318">
    <property type="entry name" value="FYVE_2"/>
    <property type="match status" value="1"/>
</dbReference>
<dbReference type="InterPro" id="IPR010911">
    <property type="entry name" value="Rab_BD"/>
</dbReference>
<dbReference type="SMART" id="SM00239">
    <property type="entry name" value="C2"/>
    <property type="match status" value="2"/>
</dbReference>
<feature type="region of interest" description="Disordered" evidence="4">
    <location>
        <begin position="684"/>
        <end position="704"/>
    </location>
</feature>
<dbReference type="InterPro" id="IPR013083">
    <property type="entry name" value="Znf_RING/FYVE/PHD"/>
</dbReference>
<protein>
    <submittedName>
        <fullName evidence="10">Regulating synaptic membrane exocytosis protein 2-like</fullName>
    </submittedName>
</protein>
<evidence type="ECO:0000313" key="10">
    <source>
        <dbReference type="RefSeq" id="XP_013397099.2"/>
    </source>
</evidence>
<organism evidence="9 10">
    <name type="scientific">Lingula anatina</name>
    <name type="common">Brachiopod</name>
    <name type="synonym">Lingula unguis</name>
    <dbReference type="NCBI Taxonomy" id="7574"/>
    <lineage>
        <taxon>Eukaryota</taxon>
        <taxon>Metazoa</taxon>
        <taxon>Spiralia</taxon>
        <taxon>Lophotrochozoa</taxon>
        <taxon>Brachiopoda</taxon>
        <taxon>Linguliformea</taxon>
        <taxon>Lingulata</taxon>
        <taxon>Lingulida</taxon>
        <taxon>Linguloidea</taxon>
        <taxon>Lingulidae</taxon>
        <taxon>Lingula</taxon>
    </lineage>
</organism>